<evidence type="ECO:0000313" key="10">
    <source>
        <dbReference type="RefSeq" id="XP_003743068.1"/>
    </source>
</evidence>
<dbReference type="GO" id="GO:0034038">
    <property type="term" value="F:deoxyhypusine synthase activity"/>
    <property type="evidence" value="ECO:0007669"/>
    <property type="project" value="UniProtKB-EC"/>
</dbReference>
<organism evidence="9 10">
    <name type="scientific">Galendromus occidentalis</name>
    <name type="common">western predatory mite</name>
    <dbReference type="NCBI Taxonomy" id="34638"/>
    <lineage>
        <taxon>Eukaryota</taxon>
        <taxon>Metazoa</taxon>
        <taxon>Ecdysozoa</taxon>
        <taxon>Arthropoda</taxon>
        <taxon>Chelicerata</taxon>
        <taxon>Arachnida</taxon>
        <taxon>Acari</taxon>
        <taxon>Parasitiformes</taxon>
        <taxon>Mesostigmata</taxon>
        <taxon>Gamasina</taxon>
        <taxon>Phytoseioidea</taxon>
        <taxon>Phytoseiidae</taxon>
        <taxon>Typhlodrominae</taxon>
        <taxon>Galendromus</taxon>
    </lineage>
</organism>
<evidence type="ECO:0000256" key="4">
    <source>
        <dbReference type="ARBA" id="ARBA00009892"/>
    </source>
</evidence>
<dbReference type="Pfam" id="PF01916">
    <property type="entry name" value="DS"/>
    <property type="match status" value="1"/>
</dbReference>
<keyword evidence="9" id="KW-1185">Reference proteome</keyword>
<proteinExistence type="inferred from homology"/>
<comment type="cofactor">
    <cofactor evidence="2">
        <name>NAD(+)</name>
        <dbReference type="ChEBI" id="CHEBI:57540"/>
    </cofactor>
</comment>
<evidence type="ECO:0000256" key="6">
    <source>
        <dbReference type="ARBA" id="ARBA00022679"/>
    </source>
</evidence>
<dbReference type="KEGG" id="goe:100898411"/>
<dbReference type="Gene3D" id="3.40.910.10">
    <property type="entry name" value="Deoxyhypusine synthase"/>
    <property type="match status" value="1"/>
</dbReference>
<evidence type="ECO:0000313" key="9">
    <source>
        <dbReference type="Proteomes" id="UP000694867"/>
    </source>
</evidence>
<dbReference type="NCBIfam" id="TIGR00321">
    <property type="entry name" value="dhys"/>
    <property type="match status" value="1"/>
</dbReference>
<dbReference type="FunFam" id="3.40.910.10:FF:000001">
    <property type="entry name" value="Probable deoxyhypusine synthase"/>
    <property type="match status" value="1"/>
</dbReference>
<dbReference type="GO" id="GO:0005737">
    <property type="term" value="C:cytoplasm"/>
    <property type="evidence" value="ECO:0007669"/>
    <property type="project" value="TreeGrafter"/>
</dbReference>
<dbReference type="RefSeq" id="XP_003743068.1">
    <property type="nucleotide sequence ID" value="XM_003743020.1"/>
</dbReference>
<evidence type="ECO:0000256" key="5">
    <source>
        <dbReference type="ARBA" id="ARBA00012683"/>
    </source>
</evidence>
<evidence type="ECO:0000256" key="8">
    <source>
        <dbReference type="ARBA" id="ARBA00023256"/>
    </source>
</evidence>
<gene>
    <name evidence="10" type="primary">LOC100898411</name>
</gene>
<dbReference type="InterPro" id="IPR036982">
    <property type="entry name" value="Deoxyhypusine_synthase_sf"/>
</dbReference>
<accession>A0AAJ6VXS9</accession>
<dbReference type="PANTHER" id="PTHR11703">
    <property type="entry name" value="DEOXYHYPUSINE SYNTHASE"/>
    <property type="match status" value="1"/>
</dbReference>
<protein>
    <recommendedName>
        <fullName evidence="5">deoxyhypusine synthase</fullName>
        <ecNumber evidence="5">2.5.1.46</ecNumber>
    </recommendedName>
</protein>
<name>A0AAJ6VXS9_9ACAR</name>
<reference evidence="10" key="1">
    <citation type="submission" date="2025-08" db="UniProtKB">
        <authorList>
            <consortium name="RefSeq"/>
        </authorList>
    </citation>
    <scope>IDENTIFICATION</scope>
</reference>
<dbReference type="Proteomes" id="UP000694867">
    <property type="component" value="Unplaced"/>
</dbReference>
<dbReference type="EC" id="2.5.1.46" evidence="5"/>
<dbReference type="InterPro" id="IPR029035">
    <property type="entry name" value="DHS-like_NAD/FAD-binding_dom"/>
</dbReference>
<sequence length="371" mass="40703">MGDSPAVKRARSSAPELATEAVLKRSEDLPVAEKVEVKGVDFNSRVELDTLMNSMLTTGFQATQLARAVNEINKMLDCRAQELPKENLDTLEDDPFIARRTNCTIFLGYTSNMGSSGVRDIIKFLVQHNLVDCLVTTAGGVEEDLIKCMAPTYLGEFSLRGQELRSKGINRIGNLLAPNDNYCKFEDWIIPVLDEMLKEQEATGIIWSPSKMISRFGERINDPSSIAYWAHKNQIPIFCPAITDGSIGDMLYFHSFRSPGLVVDLVQDIRRINSMAVKAQHSGMLILGGGVVKHHICNANLMRNGADFAVYINTGQEFDGSDSGASPDEAVSWGKIKAAAQPVKVCADASIAFPLLVSQTFAKCVHKNDAQ</sequence>
<dbReference type="PANTHER" id="PTHR11703:SF0">
    <property type="entry name" value="DEOXYHYPUSINE SYNTHASE"/>
    <property type="match status" value="1"/>
</dbReference>
<keyword evidence="7" id="KW-0520">NAD</keyword>
<evidence type="ECO:0000256" key="1">
    <source>
        <dbReference type="ARBA" id="ARBA00000952"/>
    </source>
</evidence>
<dbReference type="AlphaFoldDB" id="A0AAJ6VXS9"/>
<evidence type="ECO:0000256" key="7">
    <source>
        <dbReference type="ARBA" id="ARBA00023027"/>
    </source>
</evidence>
<keyword evidence="8" id="KW-0386">Hypusine biosynthesis</keyword>
<keyword evidence="6" id="KW-0808">Transferase</keyword>
<comment type="pathway">
    <text evidence="3">Protein modification; eIF5A hypusination.</text>
</comment>
<dbReference type="GeneID" id="100898411"/>
<dbReference type="InterPro" id="IPR002773">
    <property type="entry name" value="Deoxyhypusine_synthase"/>
</dbReference>
<evidence type="ECO:0000256" key="2">
    <source>
        <dbReference type="ARBA" id="ARBA00001911"/>
    </source>
</evidence>
<comment type="catalytic activity">
    <reaction evidence="1">
        <text>[eIF5A protein]-L-lysine + spermidine = [eIF5A protein]-deoxyhypusine + propane-1,3-diamine</text>
        <dbReference type="Rhea" id="RHEA:33299"/>
        <dbReference type="Rhea" id="RHEA-COMP:10143"/>
        <dbReference type="Rhea" id="RHEA-COMP:10144"/>
        <dbReference type="ChEBI" id="CHEBI:29969"/>
        <dbReference type="ChEBI" id="CHEBI:57484"/>
        <dbReference type="ChEBI" id="CHEBI:57834"/>
        <dbReference type="ChEBI" id="CHEBI:82657"/>
        <dbReference type="EC" id="2.5.1.46"/>
    </reaction>
</comment>
<evidence type="ECO:0000256" key="3">
    <source>
        <dbReference type="ARBA" id="ARBA00005041"/>
    </source>
</evidence>
<comment type="similarity">
    <text evidence="4">Belongs to the deoxyhypusine synthase family.</text>
</comment>
<dbReference type="SUPFAM" id="SSF52467">
    <property type="entry name" value="DHS-like NAD/FAD-binding domain"/>
    <property type="match status" value="1"/>
</dbReference>